<evidence type="ECO:0000313" key="2">
    <source>
        <dbReference type="Proteomes" id="UP001549036"/>
    </source>
</evidence>
<proteinExistence type="predicted"/>
<name>A0ABV2I4S8_9HYPH</name>
<reference evidence="1 2" key="1">
    <citation type="submission" date="2024-06" db="EMBL/GenBank/DDBJ databases">
        <title>Genomic Encyclopedia of Type Strains, Phase IV (KMG-IV): sequencing the most valuable type-strain genomes for metagenomic binning, comparative biology and taxonomic classification.</title>
        <authorList>
            <person name="Goeker M."/>
        </authorList>
    </citation>
    <scope>NUCLEOTIDE SEQUENCE [LARGE SCALE GENOMIC DNA]</scope>
    <source>
        <strain evidence="1 2">DSM 29846</strain>
    </source>
</reference>
<sequence>MSSFQGEAGAKLRRGDPGIHAVTLAEERSGAEFCTFATLGSHGMDLMVCAASLRSVLRQRMTTRGTFRPISKATETKAVNPQ</sequence>
<dbReference type="EMBL" id="JBEPLM010000022">
    <property type="protein sequence ID" value="MET3597322.1"/>
    <property type="molecule type" value="Genomic_DNA"/>
</dbReference>
<accession>A0ABV2I4S8</accession>
<protein>
    <submittedName>
        <fullName evidence="1">Uncharacterized protein</fullName>
    </submittedName>
</protein>
<evidence type="ECO:0000313" key="1">
    <source>
        <dbReference type="EMBL" id="MET3597322.1"/>
    </source>
</evidence>
<dbReference type="Proteomes" id="UP001549036">
    <property type="component" value="Unassembled WGS sequence"/>
</dbReference>
<comment type="caution">
    <text evidence="1">The sequence shown here is derived from an EMBL/GenBank/DDBJ whole genome shotgun (WGS) entry which is preliminary data.</text>
</comment>
<gene>
    <name evidence="1" type="ORF">ABID26_006746</name>
</gene>
<keyword evidence="2" id="KW-1185">Reference proteome</keyword>
<organism evidence="1 2">
    <name type="scientific">Mesorhizobium shonense</name>
    <dbReference type="NCBI Taxonomy" id="1209948"/>
    <lineage>
        <taxon>Bacteria</taxon>
        <taxon>Pseudomonadati</taxon>
        <taxon>Pseudomonadota</taxon>
        <taxon>Alphaproteobacteria</taxon>
        <taxon>Hyphomicrobiales</taxon>
        <taxon>Phyllobacteriaceae</taxon>
        <taxon>Mesorhizobium</taxon>
    </lineage>
</organism>